<evidence type="ECO:0000313" key="1">
    <source>
        <dbReference type="EMBL" id="CAB5224241.1"/>
    </source>
</evidence>
<name>A0A6J7X4K6_9CAUD</name>
<reference evidence="1" key="1">
    <citation type="submission" date="2020-05" db="EMBL/GenBank/DDBJ databases">
        <authorList>
            <person name="Chiriac C."/>
            <person name="Salcher M."/>
            <person name="Ghai R."/>
            <person name="Kavagutti S V."/>
        </authorList>
    </citation>
    <scope>NUCLEOTIDE SEQUENCE</scope>
</reference>
<proteinExistence type="predicted"/>
<gene>
    <name evidence="1" type="ORF">UFOVP393_44</name>
</gene>
<organism evidence="1">
    <name type="scientific">uncultured Caudovirales phage</name>
    <dbReference type="NCBI Taxonomy" id="2100421"/>
    <lineage>
        <taxon>Viruses</taxon>
        <taxon>Duplodnaviria</taxon>
        <taxon>Heunggongvirae</taxon>
        <taxon>Uroviricota</taxon>
        <taxon>Caudoviricetes</taxon>
        <taxon>Peduoviridae</taxon>
        <taxon>Maltschvirus</taxon>
        <taxon>Maltschvirus maltsch</taxon>
    </lineage>
</organism>
<protein>
    <submittedName>
        <fullName evidence="1">Uncharacterized protein</fullName>
    </submittedName>
</protein>
<sequence length="65" mass="7241">MSTRITDIRKATVNGVKVKLFKAWRFSPMAEGYVFDGQFAVPQRTANKDIPALYAADNVLRASHA</sequence>
<accession>A0A6J7X4K6</accession>
<dbReference type="EMBL" id="LR798335">
    <property type="protein sequence ID" value="CAB5224241.1"/>
    <property type="molecule type" value="Genomic_DNA"/>
</dbReference>